<sequence length="162" mass="18284">MLQIGDKVVYPMHGAGVVEAIEEKEILGVTQKYYILKLPVCDVKIMIPLSSADDIGIRHIIDEDESKRVLAALSQNNQDGDNTNWNRRYRINMDKIKSGDIYEVADVVRSLMIREKQKGLSAGERKMLNSAKQILVSELALANSTGTDEIERLIEERIWQGV</sequence>
<protein>
    <submittedName>
        <fullName evidence="2">Transcriptional regulator, CarD family</fullName>
    </submittedName>
</protein>
<dbReference type="InterPro" id="IPR048792">
    <property type="entry name" value="CarD_C"/>
</dbReference>
<dbReference type="Gene3D" id="1.20.58.1290">
    <property type="entry name" value="CarD-like, C-terminal domain"/>
    <property type="match status" value="1"/>
</dbReference>
<reference evidence="3" key="1">
    <citation type="submission" date="2010-11" db="EMBL/GenBank/DDBJ databases">
        <title>The complete genome of Mahella australiensis DSM 15567.</title>
        <authorList>
            <consortium name="US DOE Joint Genome Institute (JGI-PGF)"/>
            <person name="Lucas S."/>
            <person name="Copeland A."/>
            <person name="Lapidus A."/>
            <person name="Bruce D."/>
            <person name="Goodwin L."/>
            <person name="Pitluck S."/>
            <person name="Kyrpides N."/>
            <person name="Mavromatis K."/>
            <person name="Pagani I."/>
            <person name="Ivanova N."/>
            <person name="Teshima H."/>
            <person name="Brettin T."/>
            <person name="Detter J.C."/>
            <person name="Han C."/>
            <person name="Tapia R."/>
            <person name="Land M."/>
            <person name="Hauser L."/>
            <person name="Markowitz V."/>
            <person name="Cheng J.-F."/>
            <person name="Hugenholtz P."/>
            <person name="Woyke T."/>
            <person name="Wu D."/>
            <person name="Spring S."/>
            <person name="Pukall R."/>
            <person name="Steenblock K."/>
            <person name="Schneider S."/>
            <person name="Klenk H.-P."/>
            <person name="Eisen J.A."/>
        </authorList>
    </citation>
    <scope>NUCLEOTIDE SEQUENCE [LARGE SCALE GENOMIC DNA]</scope>
    <source>
        <strain evidence="3">DSM 15567 / CIP 107919 / 50-1 BON</strain>
    </source>
</reference>
<dbReference type="Gene3D" id="2.40.10.170">
    <property type="match status" value="1"/>
</dbReference>
<name>F4A2N8_MAHA5</name>
<dbReference type="STRING" id="697281.Mahau_1020"/>
<proteinExistence type="predicted"/>
<dbReference type="InterPro" id="IPR052531">
    <property type="entry name" value="CarD-like_regulator"/>
</dbReference>
<evidence type="ECO:0000259" key="1">
    <source>
        <dbReference type="SMART" id="SM01058"/>
    </source>
</evidence>
<dbReference type="Proteomes" id="UP000008457">
    <property type="component" value="Chromosome"/>
</dbReference>
<evidence type="ECO:0000313" key="3">
    <source>
        <dbReference type="Proteomes" id="UP000008457"/>
    </source>
</evidence>
<dbReference type="SMART" id="SM01058">
    <property type="entry name" value="CarD_TRCF"/>
    <property type="match status" value="1"/>
</dbReference>
<feature type="domain" description="CarD-like/TRCF RNAP-interacting" evidence="1">
    <location>
        <begin position="1"/>
        <end position="112"/>
    </location>
</feature>
<dbReference type="InterPro" id="IPR036101">
    <property type="entry name" value="CarD-like/TRCF_RID_sf"/>
</dbReference>
<evidence type="ECO:0000313" key="2">
    <source>
        <dbReference type="EMBL" id="AEE96218.1"/>
    </source>
</evidence>
<dbReference type="RefSeq" id="WP_013780648.1">
    <property type="nucleotide sequence ID" value="NC_015520.1"/>
</dbReference>
<dbReference type="Pfam" id="PF02559">
    <property type="entry name" value="CarD_TRCF_RID"/>
    <property type="match status" value="1"/>
</dbReference>
<dbReference type="GO" id="GO:0009303">
    <property type="term" value="P:rRNA transcription"/>
    <property type="evidence" value="ECO:0007669"/>
    <property type="project" value="TreeGrafter"/>
</dbReference>
<accession>F4A2N8</accession>
<dbReference type="Pfam" id="PF21095">
    <property type="entry name" value="CarD_C"/>
    <property type="match status" value="1"/>
</dbReference>
<keyword evidence="3" id="KW-1185">Reference proteome</keyword>
<dbReference type="InterPro" id="IPR003711">
    <property type="entry name" value="CarD-like/TRCF_RID"/>
</dbReference>
<dbReference type="KEGG" id="mas:Mahau_1020"/>
<dbReference type="eggNOG" id="COG1329">
    <property type="taxonomic scope" value="Bacteria"/>
</dbReference>
<dbReference type="EMBL" id="CP002360">
    <property type="protein sequence ID" value="AEE96218.1"/>
    <property type="molecule type" value="Genomic_DNA"/>
</dbReference>
<dbReference type="AlphaFoldDB" id="F4A2N8"/>
<organism evidence="2 3">
    <name type="scientific">Mahella australiensis (strain DSM 15567 / CIP 107919 / 50-1 BON)</name>
    <dbReference type="NCBI Taxonomy" id="697281"/>
    <lineage>
        <taxon>Bacteria</taxon>
        <taxon>Bacillati</taxon>
        <taxon>Bacillota</taxon>
        <taxon>Clostridia</taxon>
        <taxon>Thermoanaerobacterales</taxon>
        <taxon>Thermoanaerobacterales Family IV. Incertae Sedis</taxon>
        <taxon>Mahella</taxon>
    </lineage>
</organism>
<dbReference type="PANTHER" id="PTHR38447:SF1">
    <property type="entry name" value="RNA POLYMERASE-BINDING TRANSCRIPTION FACTOR CARD"/>
    <property type="match status" value="1"/>
</dbReference>
<reference evidence="2 3" key="2">
    <citation type="journal article" date="2011" name="Stand. Genomic Sci.">
        <title>Complete genome sequence of Mahella australiensis type strain (50-1 BON).</title>
        <authorList>
            <person name="Sikorski J."/>
            <person name="Teshima H."/>
            <person name="Nolan M."/>
            <person name="Lucas S."/>
            <person name="Hammon N."/>
            <person name="Deshpande S."/>
            <person name="Cheng J.F."/>
            <person name="Pitluck S."/>
            <person name="Liolios K."/>
            <person name="Pagani I."/>
            <person name="Ivanova N."/>
            <person name="Huntemann M."/>
            <person name="Mavromatis K."/>
            <person name="Ovchinikova G."/>
            <person name="Pati A."/>
            <person name="Tapia R."/>
            <person name="Han C."/>
            <person name="Goodwin L."/>
            <person name="Chen A."/>
            <person name="Palaniappan K."/>
            <person name="Land M."/>
            <person name="Hauser L."/>
            <person name="Ngatchou-Djao O.D."/>
            <person name="Rohde M."/>
            <person name="Pukall R."/>
            <person name="Spring S."/>
            <person name="Abt B."/>
            <person name="Goker M."/>
            <person name="Detter J.C."/>
            <person name="Woyke T."/>
            <person name="Bristow J."/>
            <person name="Markowitz V."/>
            <person name="Hugenholtz P."/>
            <person name="Eisen J.A."/>
            <person name="Kyrpides N.C."/>
            <person name="Klenk H.P."/>
            <person name="Lapidus A."/>
        </authorList>
    </citation>
    <scope>NUCLEOTIDE SEQUENCE [LARGE SCALE GENOMIC DNA]</scope>
    <source>
        <strain evidence="3">DSM 15567 / CIP 107919 / 50-1 BON</strain>
    </source>
</reference>
<dbReference type="HOGENOM" id="CLU_048259_1_1_9"/>
<dbReference type="OrthoDB" id="9786074at2"/>
<dbReference type="InterPro" id="IPR042215">
    <property type="entry name" value="CarD-like_C"/>
</dbReference>
<gene>
    <name evidence="2" type="ordered locus">Mahau_1020</name>
</gene>
<dbReference type="SUPFAM" id="SSF141259">
    <property type="entry name" value="CarD-like"/>
    <property type="match status" value="1"/>
</dbReference>
<dbReference type="PANTHER" id="PTHR38447">
    <property type="entry name" value="TRANSCRIPTION FACTOR YDEB-RELATED"/>
    <property type="match status" value="1"/>
</dbReference>